<evidence type="ECO:0000259" key="5">
    <source>
        <dbReference type="Pfam" id="PF04542"/>
    </source>
</evidence>
<dbReference type="SUPFAM" id="SSF88659">
    <property type="entry name" value="Sigma3 and sigma4 domains of RNA polymerase sigma factors"/>
    <property type="match status" value="1"/>
</dbReference>
<dbReference type="Pfam" id="PF04542">
    <property type="entry name" value="Sigma70_r2"/>
    <property type="match status" value="1"/>
</dbReference>
<evidence type="ECO:0000259" key="6">
    <source>
        <dbReference type="Pfam" id="PF08281"/>
    </source>
</evidence>
<dbReference type="EMBL" id="BKAU01000001">
    <property type="protein sequence ID" value="GEP94711.1"/>
    <property type="molecule type" value="Genomic_DNA"/>
</dbReference>
<dbReference type="InterPro" id="IPR014284">
    <property type="entry name" value="RNA_pol_sigma-70_dom"/>
</dbReference>
<dbReference type="InterPro" id="IPR013325">
    <property type="entry name" value="RNA_pol_sigma_r2"/>
</dbReference>
<dbReference type="Pfam" id="PF08281">
    <property type="entry name" value="Sigma70_r4_2"/>
    <property type="match status" value="1"/>
</dbReference>
<evidence type="ECO:0000256" key="4">
    <source>
        <dbReference type="ARBA" id="ARBA00023163"/>
    </source>
</evidence>
<dbReference type="SUPFAM" id="SSF88946">
    <property type="entry name" value="Sigma2 domain of RNA polymerase sigma factors"/>
    <property type="match status" value="1"/>
</dbReference>
<dbReference type="Gene3D" id="1.10.10.10">
    <property type="entry name" value="Winged helix-like DNA-binding domain superfamily/Winged helix DNA-binding domain"/>
    <property type="match status" value="1"/>
</dbReference>
<dbReference type="PANTHER" id="PTHR43133">
    <property type="entry name" value="RNA POLYMERASE ECF-TYPE SIGMA FACTO"/>
    <property type="match status" value="1"/>
</dbReference>
<dbReference type="InterPro" id="IPR013249">
    <property type="entry name" value="RNA_pol_sigma70_r4_t2"/>
</dbReference>
<dbReference type="GO" id="GO:0000428">
    <property type="term" value="C:DNA-directed RNA polymerase complex"/>
    <property type="evidence" value="ECO:0007669"/>
    <property type="project" value="UniProtKB-KW"/>
</dbReference>
<evidence type="ECO:0000256" key="2">
    <source>
        <dbReference type="ARBA" id="ARBA00023015"/>
    </source>
</evidence>
<dbReference type="Proteomes" id="UP000321436">
    <property type="component" value="Unassembled WGS sequence"/>
</dbReference>
<evidence type="ECO:0000313" key="7">
    <source>
        <dbReference type="EMBL" id="GEP94711.1"/>
    </source>
</evidence>
<organism evidence="7 8">
    <name type="scientific">Chitinophaga cymbidii</name>
    <dbReference type="NCBI Taxonomy" id="1096750"/>
    <lineage>
        <taxon>Bacteria</taxon>
        <taxon>Pseudomonadati</taxon>
        <taxon>Bacteroidota</taxon>
        <taxon>Chitinophagia</taxon>
        <taxon>Chitinophagales</taxon>
        <taxon>Chitinophagaceae</taxon>
        <taxon>Chitinophaga</taxon>
    </lineage>
</organism>
<accession>A0A512RG82</accession>
<evidence type="ECO:0000256" key="3">
    <source>
        <dbReference type="ARBA" id="ARBA00023082"/>
    </source>
</evidence>
<evidence type="ECO:0000313" key="8">
    <source>
        <dbReference type="Proteomes" id="UP000321436"/>
    </source>
</evidence>
<dbReference type="Gene3D" id="1.10.1740.10">
    <property type="match status" value="1"/>
</dbReference>
<comment type="caution">
    <text evidence="7">The sequence shown here is derived from an EMBL/GenBank/DDBJ whole genome shotgun (WGS) entry which is preliminary data.</text>
</comment>
<proteinExistence type="inferred from homology"/>
<protein>
    <submittedName>
        <fullName evidence="7">DNA-directed RNA polymerase sigma-70 factor</fullName>
    </submittedName>
</protein>
<dbReference type="GO" id="GO:0016987">
    <property type="term" value="F:sigma factor activity"/>
    <property type="evidence" value="ECO:0007669"/>
    <property type="project" value="UniProtKB-KW"/>
</dbReference>
<dbReference type="InterPro" id="IPR007627">
    <property type="entry name" value="RNA_pol_sigma70_r2"/>
</dbReference>
<feature type="domain" description="RNA polymerase sigma-70 region 2" evidence="5">
    <location>
        <begin position="26"/>
        <end position="93"/>
    </location>
</feature>
<reference evidence="7 8" key="1">
    <citation type="submission" date="2019-07" db="EMBL/GenBank/DDBJ databases">
        <title>Whole genome shotgun sequence of Chitinophaga cymbidii NBRC 109752.</title>
        <authorList>
            <person name="Hosoyama A."/>
            <person name="Uohara A."/>
            <person name="Ohji S."/>
            <person name="Ichikawa N."/>
        </authorList>
    </citation>
    <scope>NUCLEOTIDE SEQUENCE [LARGE SCALE GENOMIC DNA]</scope>
    <source>
        <strain evidence="7 8">NBRC 109752</strain>
    </source>
</reference>
<feature type="domain" description="RNA polymerase sigma factor 70 region 4 type 2" evidence="6">
    <location>
        <begin position="125"/>
        <end position="174"/>
    </location>
</feature>
<dbReference type="AlphaFoldDB" id="A0A512RG82"/>
<dbReference type="GO" id="GO:0006352">
    <property type="term" value="P:DNA-templated transcription initiation"/>
    <property type="evidence" value="ECO:0007669"/>
    <property type="project" value="InterPro"/>
</dbReference>
<dbReference type="NCBIfam" id="TIGR02937">
    <property type="entry name" value="sigma70-ECF"/>
    <property type="match status" value="1"/>
</dbReference>
<dbReference type="OrthoDB" id="799938at2"/>
<keyword evidence="3" id="KW-0731">Sigma factor</keyword>
<name>A0A512RG82_9BACT</name>
<sequence length="201" mass="23507">MSEALHNENELLQRIAAGDEDAFSRLYKYYQPRLHLFILPLTGFSRQDADEVMQDIFIKVWLRRETLAGIRSAQSYLFTMAKNRLYDMRTQQAQLTKAGHVLQLQQAEGHMEVQEKIQLDEYHEIARLAISRLPQQKRRIFLLRNEQGLSLDEIAAQLNITKFAVKKQLYEAVKSVKDYLKQHAGVDIPIIILIYSCLNRF</sequence>
<comment type="similarity">
    <text evidence="1">Belongs to the sigma-70 factor family. ECF subfamily.</text>
</comment>
<dbReference type="GO" id="GO:0003677">
    <property type="term" value="F:DNA binding"/>
    <property type="evidence" value="ECO:0007669"/>
    <property type="project" value="InterPro"/>
</dbReference>
<dbReference type="PANTHER" id="PTHR43133:SF46">
    <property type="entry name" value="RNA POLYMERASE SIGMA-70 FACTOR ECF SUBFAMILY"/>
    <property type="match status" value="1"/>
</dbReference>
<keyword evidence="8" id="KW-1185">Reference proteome</keyword>
<keyword evidence="7" id="KW-0240">DNA-directed RNA polymerase</keyword>
<keyword evidence="4" id="KW-0804">Transcription</keyword>
<evidence type="ECO:0000256" key="1">
    <source>
        <dbReference type="ARBA" id="ARBA00010641"/>
    </source>
</evidence>
<keyword evidence="2" id="KW-0805">Transcription regulation</keyword>
<dbReference type="InterPro" id="IPR013324">
    <property type="entry name" value="RNA_pol_sigma_r3/r4-like"/>
</dbReference>
<dbReference type="RefSeq" id="WP_146858346.1">
    <property type="nucleotide sequence ID" value="NZ_BKAU01000001.1"/>
</dbReference>
<gene>
    <name evidence="7" type="ORF">CCY01nite_09710</name>
</gene>
<dbReference type="InterPro" id="IPR039425">
    <property type="entry name" value="RNA_pol_sigma-70-like"/>
</dbReference>
<dbReference type="InterPro" id="IPR036388">
    <property type="entry name" value="WH-like_DNA-bd_sf"/>
</dbReference>